<dbReference type="GO" id="GO:0016020">
    <property type="term" value="C:membrane"/>
    <property type="evidence" value="ECO:0007669"/>
    <property type="project" value="UniProtKB-SubCell"/>
</dbReference>
<keyword evidence="6 8" id="KW-0472">Membrane</keyword>
<keyword evidence="5 8" id="KW-1133">Transmembrane helix</keyword>
<evidence type="ECO:0000313" key="11">
    <source>
        <dbReference type="Proteomes" id="UP000078561"/>
    </source>
</evidence>
<keyword evidence="11" id="KW-1185">Reference proteome</keyword>
<evidence type="ECO:0000256" key="6">
    <source>
        <dbReference type="ARBA" id="ARBA00023136"/>
    </source>
</evidence>
<keyword evidence="2" id="KW-0813">Transport</keyword>
<dbReference type="FunFam" id="1.20.1280.290:FF:000006">
    <property type="entry name" value="mannose-P-dolichol utilization defect 1 protein"/>
    <property type="match status" value="1"/>
</dbReference>
<dbReference type="EMBL" id="LT554895">
    <property type="protein sequence ID" value="SAM08571.1"/>
    <property type="molecule type" value="Genomic_DNA"/>
</dbReference>
<evidence type="ECO:0000256" key="1">
    <source>
        <dbReference type="ARBA" id="ARBA00004141"/>
    </source>
</evidence>
<dbReference type="Proteomes" id="UP000078561">
    <property type="component" value="Unassembled WGS sequence"/>
</dbReference>
<dbReference type="InterPro" id="IPR006603">
    <property type="entry name" value="PQ-loop_rpt"/>
</dbReference>
<feature type="transmembrane region" description="Helical" evidence="9">
    <location>
        <begin position="97"/>
        <end position="117"/>
    </location>
</feature>
<dbReference type="OMA" id="LQVLYYW"/>
<evidence type="ECO:0000256" key="4">
    <source>
        <dbReference type="ARBA" id="ARBA00022737"/>
    </source>
</evidence>
<feature type="transmembrane region" description="Helical" evidence="9">
    <location>
        <begin position="210"/>
        <end position="233"/>
    </location>
</feature>
<evidence type="ECO:0000256" key="9">
    <source>
        <dbReference type="SAM" id="Phobius"/>
    </source>
</evidence>
<accession>A0A163MTP1</accession>
<evidence type="ECO:0000256" key="5">
    <source>
        <dbReference type="ARBA" id="ARBA00022989"/>
    </source>
</evidence>
<sequence>MILPSLIRQPITAIIGDTCYSSLIEDLNYTDVDCIKYTVSKGLGLGIVVGGSIVKVPQILTIVSHGSAQGLSLLSYLIESLSYTITLAYNVRQDNPFSTYGEILFITFQNMIIASLILSYSKQALLVLPLLALFGAVFYGLQQPDMVPASAMASLYAATIPLSLASKVPQIWTNFKNKSTGQLSVFTVMNYFLGSAARVFTTYAELDDPLMLLGTLLATGLNLLLVLQVFLYWGKATTVTKKSD</sequence>
<keyword evidence="4" id="KW-0677">Repeat</keyword>
<evidence type="ECO:0000256" key="7">
    <source>
        <dbReference type="ARBA" id="ARBA00038475"/>
    </source>
</evidence>
<dbReference type="PANTHER" id="PTHR12226">
    <property type="entry name" value="MANNOSE-P-DOLICHOL UTILIZATION DEFECT 1 LEC35 -RELATED"/>
    <property type="match status" value="1"/>
</dbReference>
<dbReference type="AlphaFoldDB" id="A0A163MTP1"/>
<dbReference type="PIRSF" id="PIRSF023381">
    <property type="entry name" value="MannP-dilichol_defect-1p"/>
    <property type="match status" value="1"/>
</dbReference>
<dbReference type="Gene3D" id="1.20.1280.290">
    <property type="match status" value="2"/>
</dbReference>
<name>A0A163MTP1_ABSGL</name>
<dbReference type="SMART" id="SM00679">
    <property type="entry name" value="CTNS"/>
    <property type="match status" value="2"/>
</dbReference>
<dbReference type="InterPro" id="IPR016817">
    <property type="entry name" value="MannP-dilichol_defect-1"/>
</dbReference>
<organism evidence="10">
    <name type="scientific">Absidia glauca</name>
    <name type="common">Pin mould</name>
    <dbReference type="NCBI Taxonomy" id="4829"/>
    <lineage>
        <taxon>Eukaryota</taxon>
        <taxon>Fungi</taxon>
        <taxon>Fungi incertae sedis</taxon>
        <taxon>Mucoromycota</taxon>
        <taxon>Mucoromycotina</taxon>
        <taxon>Mucoromycetes</taxon>
        <taxon>Mucorales</taxon>
        <taxon>Cunninghamellaceae</taxon>
        <taxon>Absidia</taxon>
    </lineage>
</organism>
<proteinExistence type="inferred from homology"/>
<gene>
    <name evidence="10" type="primary">ABSGL_14234.1 scaffold 14385</name>
</gene>
<dbReference type="STRING" id="4829.A0A163MTP1"/>
<dbReference type="Pfam" id="PF04193">
    <property type="entry name" value="PQ-loop"/>
    <property type="match status" value="2"/>
</dbReference>
<evidence type="ECO:0000256" key="3">
    <source>
        <dbReference type="ARBA" id="ARBA00022692"/>
    </source>
</evidence>
<evidence type="ECO:0000313" key="10">
    <source>
        <dbReference type="EMBL" id="SAM08571.1"/>
    </source>
</evidence>
<feature type="transmembrane region" description="Helical" evidence="9">
    <location>
        <begin position="124"/>
        <end position="141"/>
    </location>
</feature>
<dbReference type="PANTHER" id="PTHR12226:SF2">
    <property type="entry name" value="MANNOSE-P-DOLICHOL UTILIZATION DEFECT 1 PROTEIN"/>
    <property type="match status" value="1"/>
</dbReference>
<comment type="similarity">
    <text evidence="7 8">Belongs to the MPDU1 (TC 2.A.43.3) family.</text>
</comment>
<evidence type="ECO:0000256" key="2">
    <source>
        <dbReference type="ARBA" id="ARBA00022448"/>
    </source>
</evidence>
<evidence type="ECO:0000256" key="8">
    <source>
        <dbReference type="PIRNR" id="PIRNR023381"/>
    </source>
</evidence>
<feature type="transmembrane region" description="Helical" evidence="9">
    <location>
        <begin position="185"/>
        <end position="204"/>
    </location>
</feature>
<dbReference type="InParanoid" id="A0A163MTP1"/>
<feature type="transmembrane region" description="Helical" evidence="9">
    <location>
        <begin position="147"/>
        <end position="165"/>
    </location>
</feature>
<dbReference type="OrthoDB" id="271506at2759"/>
<comment type="subcellular location">
    <subcellularLocation>
        <location evidence="1 8">Membrane</location>
        <topology evidence="1 8">Multi-pass membrane protein</topology>
    </subcellularLocation>
</comment>
<protein>
    <recommendedName>
        <fullName evidence="8">Mannose-P-dolichol utilization defect 1 protein homolog</fullName>
    </recommendedName>
</protein>
<reference evidence="10" key="1">
    <citation type="submission" date="2016-04" db="EMBL/GenBank/DDBJ databases">
        <authorList>
            <person name="Evans L.H."/>
            <person name="Alamgir A."/>
            <person name="Owens N."/>
            <person name="Weber N.D."/>
            <person name="Virtaneva K."/>
            <person name="Barbian K."/>
            <person name="Babar A."/>
            <person name="Rosenke K."/>
        </authorList>
    </citation>
    <scope>NUCLEOTIDE SEQUENCE [LARGE SCALE GENOMIC DNA]</scope>
    <source>
        <strain evidence="10">CBS 101.48</strain>
    </source>
</reference>
<keyword evidence="3 8" id="KW-0812">Transmembrane</keyword>